<sequence>MAYCLSFLPSAPLQPPTDPPPKEYHDMAKSSLSYTERQRIEFLTSHLRSLSRPSTKARYEDELAQILEGKELTRGDIALAAYYLGNTSQSTEDTAAAQDFAAAYRSTAAE</sequence>
<comment type="caution">
    <text evidence="2">The sequence shown here is derived from an EMBL/GenBank/DDBJ whole genome shotgun (WGS) entry which is preliminary data.</text>
</comment>
<evidence type="ECO:0000256" key="1">
    <source>
        <dbReference type="SAM" id="MobiDB-lite"/>
    </source>
</evidence>
<evidence type="ECO:0000313" key="2">
    <source>
        <dbReference type="EMBL" id="KPX40699.1"/>
    </source>
</evidence>
<organism evidence="2 3">
    <name type="scientific">Pseudomonas syringae pv. helianthi</name>
    <dbReference type="NCBI Taxonomy" id="251654"/>
    <lineage>
        <taxon>Bacteria</taxon>
        <taxon>Pseudomonadati</taxon>
        <taxon>Pseudomonadota</taxon>
        <taxon>Gammaproteobacteria</taxon>
        <taxon>Pseudomonadales</taxon>
        <taxon>Pseudomonadaceae</taxon>
        <taxon>Pseudomonas</taxon>
    </lineage>
</organism>
<gene>
    <name evidence="2" type="ORF">ALO68_04231</name>
</gene>
<proteinExistence type="predicted"/>
<evidence type="ECO:0000313" key="3">
    <source>
        <dbReference type="Proteomes" id="UP000050557"/>
    </source>
</evidence>
<accession>A0A0P9RD96</accession>
<dbReference type="AlphaFoldDB" id="A0A0P9RD96"/>
<reference evidence="2 3" key="1">
    <citation type="submission" date="2015-09" db="EMBL/GenBank/DDBJ databases">
        <title>Genome announcement of multiple Pseudomonas syringae strains.</title>
        <authorList>
            <person name="Thakur S."/>
            <person name="Wang P.W."/>
            <person name="Gong Y."/>
            <person name="Weir B.S."/>
            <person name="Guttman D.S."/>
        </authorList>
    </citation>
    <scope>NUCLEOTIDE SEQUENCE [LARGE SCALE GENOMIC DNA]</scope>
    <source>
        <strain evidence="2 3">ICMP4531</strain>
    </source>
</reference>
<protein>
    <submittedName>
        <fullName evidence="2">Uncharacterized protein</fullName>
    </submittedName>
</protein>
<dbReference type="EMBL" id="LJQM01000236">
    <property type="protein sequence ID" value="KPX40699.1"/>
    <property type="molecule type" value="Genomic_DNA"/>
</dbReference>
<feature type="region of interest" description="Disordered" evidence="1">
    <location>
        <begin position="11"/>
        <end position="30"/>
    </location>
</feature>
<dbReference type="PATRIC" id="fig|251654.3.peg.5666"/>
<dbReference type="Proteomes" id="UP000050557">
    <property type="component" value="Unassembled WGS sequence"/>
</dbReference>
<name>A0A0P9RD96_9PSED</name>